<accession>A0A4R0RJK7</accession>
<gene>
    <name evidence="1" type="ORF">EIP91_001833</name>
</gene>
<proteinExistence type="predicted"/>
<dbReference type="SUPFAM" id="SSF52047">
    <property type="entry name" value="RNI-like"/>
    <property type="match status" value="1"/>
</dbReference>
<dbReference type="AlphaFoldDB" id="A0A4R0RJK7"/>
<keyword evidence="2" id="KW-1185">Reference proteome</keyword>
<name>A0A4R0RJK7_9APHY</name>
<reference evidence="1 2" key="1">
    <citation type="submission" date="2018-11" db="EMBL/GenBank/DDBJ databases">
        <title>Genome assembly of Steccherinum ochraceum LE-BIN_3174, the white-rot fungus of the Steccherinaceae family (The Residual Polyporoid clade, Polyporales, Basidiomycota).</title>
        <authorList>
            <person name="Fedorova T.V."/>
            <person name="Glazunova O.A."/>
            <person name="Landesman E.O."/>
            <person name="Moiseenko K.V."/>
            <person name="Psurtseva N.V."/>
            <person name="Savinova O.S."/>
            <person name="Shakhova N.V."/>
            <person name="Tyazhelova T.V."/>
            <person name="Vasina D.V."/>
        </authorList>
    </citation>
    <scope>NUCLEOTIDE SEQUENCE [LARGE SCALE GENOMIC DNA]</scope>
    <source>
        <strain evidence="1 2">LE-BIN_3174</strain>
    </source>
</reference>
<comment type="caution">
    <text evidence="1">The sequence shown here is derived from an EMBL/GenBank/DDBJ whole genome shotgun (WGS) entry which is preliminary data.</text>
</comment>
<dbReference type="EMBL" id="RWJN01000150">
    <property type="protein sequence ID" value="TCD66075.1"/>
    <property type="molecule type" value="Genomic_DNA"/>
</dbReference>
<sequence>MQEFAVPGPSTWVPPEILSQVFTGLLHSSRDTWKRYPYMLVDVAQVSPYWRSVALAYPHLWAYVVCRDPEATAVFLKRSQDAPLHIMFFESYQSGFGLYRNRFMSQQSASSFDLVLHEASRIASFDLEIGWQSPLLTSLRTLPSRRPLLNSVHLISSDLRACDDIRAATSFILRDAPHVQSLTLNGHSKAWSTIRFPATLKHLDMRASDPVNTYSGMVITLQSLHCLETVRIQGLGSLPHDIANISRSYVPIAVPLPQLRKMDLIDQNLHSAAFLRHFSLSSSCALSFSITRSYNPNKEYERGHVRDFATTLFDTWLRDPCDVASISPSLRNLSHLAFTSKKIEARHCFEFIIRGWRLREDSPPFRIDSNSPDLTVNLTLSTANGARDFGLVAFCKNLDLGELRVADLDTTSLTLSHYTLPDILRRADKLRKLVLRGPHACADATLLMQLDPPVSPTLKILDVSCAGLDKETAEKLAGALEHRLEQEVPVGELRLTGTAAPMRRRMKQLRKVVSVLKFDHHHS</sequence>
<organism evidence="1 2">
    <name type="scientific">Steccherinum ochraceum</name>
    <dbReference type="NCBI Taxonomy" id="92696"/>
    <lineage>
        <taxon>Eukaryota</taxon>
        <taxon>Fungi</taxon>
        <taxon>Dikarya</taxon>
        <taxon>Basidiomycota</taxon>
        <taxon>Agaricomycotina</taxon>
        <taxon>Agaricomycetes</taxon>
        <taxon>Polyporales</taxon>
        <taxon>Steccherinaceae</taxon>
        <taxon>Steccherinum</taxon>
    </lineage>
</organism>
<evidence type="ECO:0000313" key="1">
    <source>
        <dbReference type="EMBL" id="TCD66075.1"/>
    </source>
</evidence>
<dbReference type="OrthoDB" id="3365698at2759"/>
<evidence type="ECO:0000313" key="2">
    <source>
        <dbReference type="Proteomes" id="UP000292702"/>
    </source>
</evidence>
<protein>
    <submittedName>
        <fullName evidence="1">Uncharacterized protein</fullName>
    </submittedName>
</protein>
<dbReference type="Proteomes" id="UP000292702">
    <property type="component" value="Unassembled WGS sequence"/>
</dbReference>